<keyword evidence="2" id="KW-1185">Reference proteome</keyword>
<proteinExistence type="predicted"/>
<sequence length="200" mass="22793">MIVNDALGHQTNLLFQEMCLAATLVVFRTLGVSIRYAKNIARQLVLIATMTLSCTLEWARRTGALVFLRGGPLALWRCWANRIEGYSVEGGRFFPEMCPGRDSVLFDGISLRSPTKRYPASYWLLVYIGATNKKIPNEALRRNTKQTKRNRQKDPELQQWTVGTRLGLTRTAPNRPTSTNLKSEIAQCWKICMRLVLVKF</sequence>
<dbReference type="Proteomes" id="UP001489719">
    <property type="component" value="Unassembled WGS sequence"/>
</dbReference>
<name>A0ACC3TKV7_9ASCO</name>
<dbReference type="EMBL" id="MU970090">
    <property type="protein sequence ID" value="KAK9321814.1"/>
    <property type="molecule type" value="Genomic_DNA"/>
</dbReference>
<protein>
    <submittedName>
        <fullName evidence="1">Uncharacterized protein</fullName>
    </submittedName>
</protein>
<reference evidence="2" key="1">
    <citation type="journal article" date="2024" name="Front. Bioeng. Biotechnol.">
        <title>Genome-scale model development and genomic sequencing of the oleaginous clade Lipomyces.</title>
        <authorList>
            <person name="Czajka J.J."/>
            <person name="Han Y."/>
            <person name="Kim J."/>
            <person name="Mondo S.J."/>
            <person name="Hofstad B.A."/>
            <person name="Robles A."/>
            <person name="Haridas S."/>
            <person name="Riley R."/>
            <person name="LaButti K."/>
            <person name="Pangilinan J."/>
            <person name="Andreopoulos W."/>
            <person name="Lipzen A."/>
            <person name="Yan J."/>
            <person name="Wang M."/>
            <person name="Ng V."/>
            <person name="Grigoriev I.V."/>
            <person name="Spatafora J.W."/>
            <person name="Magnuson J.K."/>
            <person name="Baker S.E."/>
            <person name="Pomraning K.R."/>
        </authorList>
    </citation>
    <scope>NUCLEOTIDE SEQUENCE [LARGE SCALE GENOMIC DNA]</scope>
    <source>
        <strain evidence="2">CBS 10300</strain>
    </source>
</reference>
<gene>
    <name evidence="1" type="ORF">V1517DRAFT_325463</name>
</gene>
<accession>A0ACC3TKV7</accession>
<evidence type="ECO:0000313" key="1">
    <source>
        <dbReference type="EMBL" id="KAK9321814.1"/>
    </source>
</evidence>
<comment type="caution">
    <text evidence="1">The sequence shown here is derived from an EMBL/GenBank/DDBJ whole genome shotgun (WGS) entry which is preliminary data.</text>
</comment>
<evidence type="ECO:0000313" key="2">
    <source>
        <dbReference type="Proteomes" id="UP001489719"/>
    </source>
</evidence>
<feature type="non-terminal residue" evidence="1">
    <location>
        <position position="200"/>
    </location>
</feature>
<organism evidence="1 2">
    <name type="scientific">Lipomyces orientalis</name>
    <dbReference type="NCBI Taxonomy" id="1233043"/>
    <lineage>
        <taxon>Eukaryota</taxon>
        <taxon>Fungi</taxon>
        <taxon>Dikarya</taxon>
        <taxon>Ascomycota</taxon>
        <taxon>Saccharomycotina</taxon>
        <taxon>Lipomycetes</taxon>
        <taxon>Lipomycetales</taxon>
        <taxon>Lipomycetaceae</taxon>
        <taxon>Lipomyces</taxon>
    </lineage>
</organism>